<evidence type="ECO:0000313" key="8">
    <source>
        <dbReference type="Proteomes" id="UP000479692"/>
    </source>
</evidence>
<feature type="transmembrane region" description="Helical" evidence="6">
    <location>
        <begin position="105"/>
        <end position="125"/>
    </location>
</feature>
<comment type="subcellular location">
    <subcellularLocation>
        <location evidence="1">Cell membrane</location>
        <topology evidence="1">Multi-pass membrane protein</topology>
    </subcellularLocation>
</comment>
<feature type="transmembrane region" description="Helical" evidence="6">
    <location>
        <begin position="359"/>
        <end position="385"/>
    </location>
</feature>
<evidence type="ECO:0000256" key="5">
    <source>
        <dbReference type="ARBA" id="ARBA00023136"/>
    </source>
</evidence>
<dbReference type="GO" id="GO:0005886">
    <property type="term" value="C:plasma membrane"/>
    <property type="evidence" value="ECO:0007669"/>
    <property type="project" value="UniProtKB-SubCell"/>
</dbReference>
<keyword evidence="3 6" id="KW-0812">Transmembrane</keyword>
<keyword evidence="2" id="KW-1003">Cell membrane</keyword>
<dbReference type="RefSeq" id="WP_156642686.1">
    <property type="nucleotide sequence ID" value="NZ_WOXT01000004.1"/>
</dbReference>
<name>A0A7C9HU50_9GAMM</name>
<evidence type="ECO:0000256" key="6">
    <source>
        <dbReference type="SAM" id="Phobius"/>
    </source>
</evidence>
<feature type="transmembrane region" description="Helical" evidence="6">
    <location>
        <begin position="279"/>
        <end position="300"/>
    </location>
</feature>
<feature type="transmembrane region" description="Helical" evidence="6">
    <location>
        <begin position="194"/>
        <end position="214"/>
    </location>
</feature>
<dbReference type="Proteomes" id="UP000479692">
    <property type="component" value="Unassembled WGS sequence"/>
</dbReference>
<dbReference type="AlphaFoldDB" id="A0A7C9HU50"/>
<keyword evidence="5 6" id="KW-0472">Membrane</keyword>
<evidence type="ECO:0000256" key="3">
    <source>
        <dbReference type="ARBA" id="ARBA00022692"/>
    </source>
</evidence>
<feature type="transmembrane region" description="Helical" evidence="6">
    <location>
        <begin position="137"/>
        <end position="154"/>
    </location>
</feature>
<feature type="transmembrane region" description="Helical" evidence="6">
    <location>
        <begin position="166"/>
        <end position="188"/>
    </location>
</feature>
<reference evidence="7 8" key="1">
    <citation type="submission" date="2019-12" db="EMBL/GenBank/DDBJ databases">
        <authorList>
            <person name="Xu J."/>
        </authorList>
    </citation>
    <scope>NUCLEOTIDE SEQUENCE [LARGE SCALE GENOMIC DNA]</scope>
    <source>
        <strain evidence="7 8">HX-5-24</strain>
    </source>
</reference>
<feature type="transmembrane region" description="Helical" evidence="6">
    <location>
        <begin position="392"/>
        <end position="413"/>
    </location>
</feature>
<keyword evidence="4 6" id="KW-1133">Transmembrane helix</keyword>
<feature type="transmembrane region" description="Helical" evidence="6">
    <location>
        <begin position="249"/>
        <end position="273"/>
    </location>
</feature>
<dbReference type="InterPro" id="IPR002797">
    <property type="entry name" value="Polysacc_synth"/>
</dbReference>
<evidence type="ECO:0000256" key="1">
    <source>
        <dbReference type="ARBA" id="ARBA00004651"/>
    </source>
</evidence>
<dbReference type="EMBL" id="WOXT01000004">
    <property type="protein sequence ID" value="MUV15133.1"/>
    <property type="molecule type" value="Genomic_DNA"/>
</dbReference>
<feature type="transmembrane region" description="Helical" evidence="6">
    <location>
        <begin position="65"/>
        <end position="84"/>
    </location>
</feature>
<protein>
    <submittedName>
        <fullName evidence="7">Oligosaccharide flippase family protein</fullName>
    </submittedName>
</protein>
<gene>
    <name evidence="7" type="ORF">GN331_13070</name>
</gene>
<dbReference type="Pfam" id="PF01943">
    <property type="entry name" value="Polysacc_synt"/>
    <property type="match status" value="1"/>
</dbReference>
<feature type="transmembrane region" description="Helical" evidence="6">
    <location>
        <begin position="32"/>
        <end position="53"/>
    </location>
</feature>
<dbReference type="PANTHER" id="PTHR30250">
    <property type="entry name" value="PST FAMILY PREDICTED COLANIC ACID TRANSPORTER"/>
    <property type="match status" value="1"/>
</dbReference>
<evidence type="ECO:0000256" key="2">
    <source>
        <dbReference type="ARBA" id="ARBA00022475"/>
    </source>
</evidence>
<keyword evidence="8" id="KW-1185">Reference proteome</keyword>
<feature type="transmembrane region" description="Helical" evidence="6">
    <location>
        <begin position="419"/>
        <end position="439"/>
    </location>
</feature>
<accession>A0A7C9HU50</accession>
<evidence type="ECO:0000313" key="7">
    <source>
        <dbReference type="EMBL" id="MUV15133.1"/>
    </source>
</evidence>
<proteinExistence type="predicted"/>
<dbReference type="InterPro" id="IPR050833">
    <property type="entry name" value="Poly_Biosynth_Transport"/>
</dbReference>
<dbReference type="PANTHER" id="PTHR30250:SF11">
    <property type="entry name" value="O-ANTIGEN TRANSPORTER-RELATED"/>
    <property type="match status" value="1"/>
</dbReference>
<organism evidence="7 8">
    <name type="scientific">Noviluteimonas gilva</name>
    <dbReference type="NCBI Taxonomy" id="2682097"/>
    <lineage>
        <taxon>Bacteria</taxon>
        <taxon>Pseudomonadati</taxon>
        <taxon>Pseudomonadota</taxon>
        <taxon>Gammaproteobacteria</taxon>
        <taxon>Lysobacterales</taxon>
        <taxon>Lysobacteraceae</taxon>
        <taxon>Noviluteimonas</taxon>
    </lineage>
</organism>
<sequence>MDSEQAGAVTMESPSRVAQWLMPGWKRALKTISMLGAATAVGAVCVFLTQTLLARELGPQDYGLFASSLATITMIAPLAGFGLAQFRLRVYGVEGWAARRWIAPSLRFTVGTSILAIAIIVGWALFVAPDADTRFDLLVLIPVVLHILTIEMLSTKYRLEDRYARMAGWQLAIPVSRLLVAMVLLLVPQLTGRFVATSYALISLAMVAWALPLLRSVMRGEIDLRGHGPEPTTQAPVQEPRVSELWAQAWPFGMIAILYPVFFQVSTILLKYLGSDKQAGFWAIGLAIMTAIYLIPATIYQKFLLSKLHRWAVHDPVKFWMVYKRGNVGMFALGILVSVTMDVLAPFVIPVVFGEPYRGVIVILIVLSLCPPIRFLSTSMGSALLTDKHMRYRVYAMAWATGVAILLNAALIPRFGEMGAAWATVAAELVLLVGTWHGVRQLRRAKGVHP</sequence>
<evidence type="ECO:0000256" key="4">
    <source>
        <dbReference type="ARBA" id="ARBA00022989"/>
    </source>
</evidence>
<comment type="caution">
    <text evidence="7">The sequence shown here is derived from an EMBL/GenBank/DDBJ whole genome shotgun (WGS) entry which is preliminary data.</text>
</comment>
<feature type="transmembrane region" description="Helical" evidence="6">
    <location>
        <begin position="328"/>
        <end position="353"/>
    </location>
</feature>